<proteinExistence type="predicted"/>
<dbReference type="RefSeq" id="WP_274260339.1">
    <property type="nucleotide sequence ID" value="NZ_CP117884.1"/>
</dbReference>
<gene>
    <name evidence="1" type="ORF">PQ472_00175</name>
</gene>
<sequence length="106" mass="12015">MSTVIYTMPDGTQILSAPIPPAPVKLYETMKRRFHLDHLTTSERCKAFNTIAIITNRILDHRQININQSIARLTAIAGNEKLPYWIRKDARTARARVARLVSEGGE</sequence>
<evidence type="ECO:0000313" key="2">
    <source>
        <dbReference type="Proteomes" id="UP001220377"/>
    </source>
</evidence>
<evidence type="ECO:0000313" key="1">
    <source>
        <dbReference type="EMBL" id="WDF82690.1"/>
    </source>
</evidence>
<dbReference type="Proteomes" id="UP001220377">
    <property type="component" value="Chromosome"/>
</dbReference>
<keyword evidence="2" id="KW-1185">Reference proteome</keyword>
<accession>A0ABY7WXM7</accession>
<dbReference type="EMBL" id="CP117884">
    <property type="protein sequence ID" value="WDF82690.1"/>
    <property type="molecule type" value="Genomic_DNA"/>
</dbReference>
<reference evidence="1 2" key="1">
    <citation type="submission" date="2023-02" db="EMBL/GenBank/DDBJ databases">
        <title>Genome sequence of Lacticaseibacillus sp. KACC 23028.</title>
        <authorList>
            <person name="Kim S."/>
            <person name="Heo J."/>
            <person name="Kwon S.-W."/>
        </authorList>
    </citation>
    <scope>NUCLEOTIDE SEQUENCE [LARGE SCALE GENOMIC DNA]</scope>
    <source>
        <strain evidence="1 2">KACC 23028</strain>
    </source>
</reference>
<organism evidence="1 2">
    <name type="scientific">Lacticaseibacillus pabuli</name>
    <dbReference type="NCBI Taxonomy" id="3025672"/>
    <lineage>
        <taxon>Bacteria</taxon>
        <taxon>Bacillati</taxon>
        <taxon>Bacillota</taxon>
        <taxon>Bacilli</taxon>
        <taxon>Lactobacillales</taxon>
        <taxon>Lactobacillaceae</taxon>
        <taxon>Lacticaseibacillus</taxon>
    </lineage>
</organism>
<name>A0ABY7WXM7_9LACO</name>
<protein>
    <submittedName>
        <fullName evidence="1">Uncharacterized protein</fullName>
    </submittedName>
</protein>